<accession>A0A0V0QL68</accession>
<dbReference type="InParanoid" id="A0A0V0QL68"/>
<feature type="coiled-coil region" evidence="1">
    <location>
        <begin position="197"/>
        <end position="224"/>
    </location>
</feature>
<evidence type="ECO:0000313" key="3">
    <source>
        <dbReference type="EMBL" id="KRX02978.1"/>
    </source>
</evidence>
<feature type="compositionally biased region" description="Low complexity" evidence="2">
    <location>
        <begin position="12"/>
        <end position="25"/>
    </location>
</feature>
<gene>
    <name evidence="3" type="ORF">PPERSA_03069</name>
</gene>
<evidence type="ECO:0000256" key="2">
    <source>
        <dbReference type="SAM" id="MobiDB-lite"/>
    </source>
</evidence>
<reference evidence="3 4" key="1">
    <citation type="journal article" date="2015" name="Sci. Rep.">
        <title>Genome of the facultative scuticociliatosis pathogen Pseudocohnilembus persalinus provides insight into its virulence through horizontal gene transfer.</title>
        <authorList>
            <person name="Xiong J."/>
            <person name="Wang G."/>
            <person name="Cheng J."/>
            <person name="Tian M."/>
            <person name="Pan X."/>
            <person name="Warren A."/>
            <person name="Jiang C."/>
            <person name="Yuan D."/>
            <person name="Miao W."/>
        </authorList>
    </citation>
    <scope>NUCLEOTIDE SEQUENCE [LARGE SCALE GENOMIC DNA]</scope>
    <source>
        <strain evidence="3">36N120E</strain>
    </source>
</reference>
<name>A0A0V0QL68_PSEPJ</name>
<organism evidence="3 4">
    <name type="scientific">Pseudocohnilembus persalinus</name>
    <name type="common">Ciliate</name>
    <dbReference type="NCBI Taxonomy" id="266149"/>
    <lineage>
        <taxon>Eukaryota</taxon>
        <taxon>Sar</taxon>
        <taxon>Alveolata</taxon>
        <taxon>Ciliophora</taxon>
        <taxon>Intramacronucleata</taxon>
        <taxon>Oligohymenophorea</taxon>
        <taxon>Scuticociliatia</taxon>
        <taxon>Philasterida</taxon>
        <taxon>Pseudocohnilembidae</taxon>
        <taxon>Pseudocohnilembus</taxon>
    </lineage>
</organism>
<keyword evidence="4" id="KW-1185">Reference proteome</keyword>
<evidence type="ECO:0000313" key="4">
    <source>
        <dbReference type="Proteomes" id="UP000054937"/>
    </source>
</evidence>
<evidence type="ECO:0000256" key="1">
    <source>
        <dbReference type="SAM" id="Coils"/>
    </source>
</evidence>
<sequence length="480" mass="57902">MDFKESSAKYYSQNQDQKNNSSQFSTKSTINEETQNSVQNSTFYLEPLNLNQPQSKKKNNIDKQNDNISLTNYYQQQSISDQPLYIQPKYFLQNYNQAEKRNQKSQNFLDLQQYKYTENFSSKSNEEQNKQKEYIKYENQIGQLLDTKMQLNNQNNLKQGFKSQEQKQQPQKQMQTQFQEQKSKLQRNIFANIKIEELILSNDIEEMEKRIEKWLNQRQIYIVEVTKEENYYQQKKNELFEIDSLKNLNVNTQNQLQLNTNAVNNNKYKNKSDQKNQGFYLQFDQYQDKNTRRNRSINDINDSNNFEYDYEVSFNFKKLESLNNKLDDYGNSFIQIDDQQQTQKRRAIKKSINHYNYNFEIEFEKEESLIEKLQVQEINQSQDKNEKWNKNSKLNQQEKLGKLFQKEDNQQLETYFGVRNGKYKKRNIMQIKRSQSEQNQNDKNFDIEILVNDQNQLPQEILTQNSDNGTQNKIIKLNYF</sequence>
<keyword evidence="1" id="KW-0175">Coiled coil</keyword>
<dbReference type="EMBL" id="LDAU01000147">
    <property type="protein sequence ID" value="KRX02978.1"/>
    <property type="molecule type" value="Genomic_DNA"/>
</dbReference>
<feature type="compositionally biased region" description="Polar residues" evidence="2">
    <location>
        <begin position="26"/>
        <end position="38"/>
    </location>
</feature>
<feature type="region of interest" description="Disordered" evidence="2">
    <location>
        <begin position="1"/>
        <end position="38"/>
    </location>
</feature>
<dbReference type="Proteomes" id="UP000054937">
    <property type="component" value="Unassembled WGS sequence"/>
</dbReference>
<dbReference type="AlphaFoldDB" id="A0A0V0QL68"/>
<comment type="caution">
    <text evidence="3">The sequence shown here is derived from an EMBL/GenBank/DDBJ whole genome shotgun (WGS) entry which is preliminary data.</text>
</comment>
<proteinExistence type="predicted"/>
<protein>
    <submittedName>
        <fullName evidence="3">Uncharacterized protein</fullName>
    </submittedName>
</protein>